<sequence length="33" mass="3924">MQEACGMASLSFHKQCDSEAQRFHHNPHWIHFL</sequence>
<proteinExistence type="predicted"/>
<reference evidence="1" key="1">
    <citation type="submission" date="2018-02" db="EMBL/GenBank/DDBJ databases">
        <title>Rhizophora mucronata_Transcriptome.</title>
        <authorList>
            <person name="Meera S.P."/>
            <person name="Sreeshan A."/>
            <person name="Augustine A."/>
        </authorList>
    </citation>
    <scope>NUCLEOTIDE SEQUENCE</scope>
    <source>
        <tissue evidence="1">Leaf</tissue>
    </source>
</reference>
<name>A0A2P2NG05_RHIMU</name>
<accession>A0A2P2NG05</accession>
<dbReference type="AlphaFoldDB" id="A0A2P2NG05"/>
<evidence type="ECO:0000313" key="1">
    <source>
        <dbReference type="EMBL" id="MBX41426.1"/>
    </source>
</evidence>
<dbReference type="EMBL" id="GGEC01060942">
    <property type="protein sequence ID" value="MBX41426.1"/>
    <property type="molecule type" value="Transcribed_RNA"/>
</dbReference>
<organism evidence="1">
    <name type="scientific">Rhizophora mucronata</name>
    <name type="common">Asiatic mangrove</name>
    <dbReference type="NCBI Taxonomy" id="61149"/>
    <lineage>
        <taxon>Eukaryota</taxon>
        <taxon>Viridiplantae</taxon>
        <taxon>Streptophyta</taxon>
        <taxon>Embryophyta</taxon>
        <taxon>Tracheophyta</taxon>
        <taxon>Spermatophyta</taxon>
        <taxon>Magnoliopsida</taxon>
        <taxon>eudicotyledons</taxon>
        <taxon>Gunneridae</taxon>
        <taxon>Pentapetalae</taxon>
        <taxon>rosids</taxon>
        <taxon>fabids</taxon>
        <taxon>Malpighiales</taxon>
        <taxon>Rhizophoraceae</taxon>
        <taxon>Rhizophora</taxon>
    </lineage>
</organism>
<protein>
    <submittedName>
        <fullName evidence="1">Uncharacterized protein</fullName>
    </submittedName>
</protein>